<gene>
    <name evidence="2" type="ORF">C5Y83_21670</name>
</gene>
<keyword evidence="1" id="KW-0472">Membrane</keyword>
<dbReference type="Gene3D" id="2.40.50.660">
    <property type="match status" value="1"/>
</dbReference>
<proteinExistence type="predicted"/>
<name>A0A2S8FL89_9BACT</name>
<dbReference type="Pfam" id="PF10694">
    <property type="entry name" value="DUF2500"/>
    <property type="match status" value="1"/>
</dbReference>
<dbReference type="OrthoDB" id="287970at2"/>
<feature type="transmembrane region" description="Helical" evidence="1">
    <location>
        <begin position="12"/>
        <end position="37"/>
    </location>
</feature>
<evidence type="ECO:0000256" key="1">
    <source>
        <dbReference type="SAM" id="Phobius"/>
    </source>
</evidence>
<accession>A0A2S8FL89</accession>
<reference evidence="2 3" key="1">
    <citation type="submission" date="2018-02" db="EMBL/GenBank/DDBJ databases">
        <title>Comparative genomes isolates from brazilian mangrove.</title>
        <authorList>
            <person name="Araujo J.E."/>
            <person name="Taketani R.G."/>
            <person name="Silva M.C.P."/>
            <person name="Loureco M.V."/>
            <person name="Andreote F.D."/>
        </authorList>
    </citation>
    <scope>NUCLEOTIDE SEQUENCE [LARGE SCALE GENOMIC DNA]</scope>
    <source>
        <strain evidence="2 3">Hex-1 MGV</strain>
    </source>
</reference>
<protein>
    <submittedName>
        <fullName evidence="2">DUF2500 domain-containing protein</fullName>
    </submittedName>
</protein>
<comment type="caution">
    <text evidence="2">The sequence shown here is derived from an EMBL/GenBank/DDBJ whole genome shotgun (WGS) entry which is preliminary data.</text>
</comment>
<dbReference type="InterPro" id="IPR019635">
    <property type="entry name" value="DUF2500"/>
</dbReference>
<dbReference type="EMBL" id="PUHY01000012">
    <property type="protein sequence ID" value="PQO32948.1"/>
    <property type="molecule type" value="Genomic_DNA"/>
</dbReference>
<keyword evidence="1" id="KW-0812">Transmembrane</keyword>
<dbReference type="AlphaFoldDB" id="A0A2S8FL89"/>
<sequence length="126" mass="13681">MSGVIGSMRGVSGFALIPFCMGVVPLGMLGLGVYLAITQFKKMQSLETGELTTQPVIVVGKRTMVSGGSGDSSATTSYFVTFETEDGARREHQVWDGSLYGRISEEDAGVLFLREQYALDFDRVRI</sequence>
<evidence type="ECO:0000313" key="2">
    <source>
        <dbReference type="EMBL" id="PQO32948.1"/>
    </source>
</evidence>
<dbReference type="Proteomes" id="UP000238322">
    <property type="component" value="Unassembled WGS sequence"/>
</dbReference>
<evidence type="ECO:0000313" key="3">
    <source>
        <dbReference type="Proteomes" id="UP000238322"/>
    </source>
</evidence>
<organism evidence="2 3">
    <name type="scientific">Blastopirellula marina</name>
    <dbReference type="NCBI Taxonomy" id="124"/>
    <lineage>
        <taxon>Bacteria</taxon>
        <taxon>Pseudomonadati</taxon>
        <taxon>Planctomycetota</taxon>
        <taxon>Planctomycetia</taxon>
        <taxon>Pirellulales</taxon>
        <taxon>Pirellulaceae</taxon>
        <taxon>Blastopirellula</taxon>
    </lineage>
</organism>
<keyword evidence="1" id="KW-1133">Transmembrane helix</keyword>